<keyword evidence="2" id="KW-1185">Reference proteome</keyword>
<dbReference type="KEGG" id="mshg:MSG_02623"/>
<evidence type="ECO:0000313" key="2">
    <source>
        <dbReference type="Proteomes" id="UP000217736"/>
    </source>
</evidence>
<dbReference type="OrthoDB" id="8677206at2"/>
<gene>
    <name evidence="1" type="primary">ureD</name>
    <name evidence="1" type="ORF">MSG_02623</name>
</gene>
<dbReference type="EMBL" id="AP018164">
    <property type="protein sequence ID" value="BAX92767.1"/>
    <property type="molecule type" value="Genomic_DNA"/>
</dbReference>
<dbReference type="GO" id="GO:0016151">
    <property type="term" value="F:nickel cation binding"/>
    <property type="evidence" value="ECO:0007669"/>
    <property type="project" value="InterPro"/>
</dbReference>
<name>A0A1Z4EIH2_9MYCO</name>
<sequence length="214" mass="22957">MRSDVLLVASGDRLPRIECSGGIQARYTEPRTVHLVSAAATPLGGDTIDIRVIVDGGATLKVRSAAATLVLPGADSPTSHARWHVEVNGELDVDLEPTIVAAAARHQSTVTVLLHDNARIRFRERVQIGRCDEREGFWSGSLRVDHVDRPLLRHRLELGAGSLFDDAIAAPRATVSELRYPTTDFGPQMPDGSTVLALAGGGTLSTWQADRLVG</sequence>
<dbReference type="Proteomes" id="UP000217736">
    <property type="component" value="Chromosome"/>
</dbReference>
<reference evidence="2" key="1">
    <citation type="submission" date="2017-06" db="EMBL/GenBank/DDBJ databases">
        <title>Complete Genome Sequence of Mycobacterium shigaense.</title>
        <authorList>
            <person name="Fukano H."/>
            <person name="Yoshida M."/>
            <person name="Kazumi Y."/>
            <person name="Ogura Y."/>
            <person name="Mitarai S."/>
            <person name="Hayashi T."/>
            <person name="Hoshino Y."/>
        </authorList>
    </citation>
    <scope>NUCLEOTIDE SEQUENCE [LARGE SCALE GENOMIC DNA]</scope>
    <source>
        <strain evidence="2">UN-152</strain>
    </source>
</reference>
<protein>
    <submittedName>
        <fullName evidence="1">Urease accessory protein UreD</fullName>
    </submittedName>
</protein>
<dbReference type="AlphaFoldDB" id="A0A1Z4EIH2"/>
<proteinExistence type="predicted"/>
<dbReference type="Pfam" id="PF01774">
    <property type="entry name" value="UreD"/>
    <property type="match status" value="1"/>
</dbReference>
<accession>A0A1Z4EIH2</accession>
<evidence type="ECO:0000313" key="1">
    <source>
        <dbReference type="EMBL" id="BAX92767.1"/>
    </source>
</evidence>
<organism evidence="1 2">
    <name type="scientific">Mycobacterium shigaense</name>
    <dbReference type="NCBI Taxonomy" id="722731"/>
    <lineage>
        <taxon>Bacteria</taxon>
        <taxon>Bacillati</taxon>
        <taxon>Actinomycetota</taxon>
        <taxon>Actinomycetes</taxon>
        <taxon>Mycobacteriales</taxon>
        <taxon>Mycobacteriaceae</taxon>
        <taxon>Mycobacterium</taxon>
        <taxon>Mycobacterium simiae complex</taxon>
    </lineage>
</organism>
<dbReference type="InterPro" id="IPR002669">
    <property type="entry name" value="UreD"/>
</dbReference>
<dbReference type="RefSeq" id="WP_096440157.1">
    <property type="nucleotide sequence ID" value="NZ_AP018164.1"/>
</dbReference>